<reference evidence="2 3" key="1">
    <citation type="submission" date="2017-11" db="EMBL/GenBank/DDBJ databases">
        <title>Animal gut microbial communities from fecal samples from Wisconsin, USA.</title>
        <authorList>
            <person name="Neumann A."/>
        </authorList>
    </citation>
    <scope>NUCLEOTIDE SEQUENCE [LARGE SCALE GENOMIC DNA]</scope>
    <source>
        <strain evidence="2 3">UWS3</strain>
    </source>
</reference>
<evidence type="ECO:0000313" key="2">
    <source>
        <dbReference type="EMBL" id="PJJ42093.1"/>
    </source>
</evidence>
<keyword evidence="1" id="KW-0175">Coiled coil</keyword>
<feature type="coiled-coil region" evidence="1">
    <location>
        <begin position="33"/>
        <end position="60"/>
    </location>
</feature>
<comment type="caution">
    <text evidence="2">The sequence shown here is derived from an EMBL/GenBank/DDBJ whole genome shotgun (WGS) entry which is preliminary data.</text>
</comment>
<keyword evidence="3" id="KW-1185">Reference proteome</keyword>
<dbReference type="EMBL" id="PGEX01000001">
    <property type="protein sequence ID" value="PJJ42093.1"/>
    <property type="molecule type" value="Genomic_DNA"/>
</dbReference>
<dbReference type="AlphaFoldDB" id="A0A2M9A8Z6"/>
<evidence type="ECO:0000256" key="1">
    <source>
        <dbReference type="SAM" id="Coils"/>
    </source>
</evidence>
<sequence length="68" mass="7618">MRKVLLAVCAVGFLFACSDPEAEMAIFQKQQEVAGLESQIEKTKSMLDSLKAKDAKLRQELDTLDMVR</sequence>
<accession>A0A2M9A8Z6</accession>
<gene>
    <name evidence="2" type="ORF">BGX16_2109</name>
</gene>
<protein>
    <submittedName>
        <fullName evidence="2">Uncharacterized protein</fullName>
    </submittedName>
</protein>
<dbReference type="Proteomes" id="UP000231134">
    <property type="component" value="Unassembled WGS sequence"/>
</dbReference>
<dbReference type="PROSITE" id="PS51257">
    <property type="entry name" value="PROKAR_LIPOPROTEIN"/>
    <property type="match status" value="1"/>
</dbReference>
<name>A0A2M9A8Z6_9BACT</name>
<proteinExistence type="predicted"/>
<evidence type="ECO:0000313" key="3">
    <source>
        <dbReference type="Proteomes" id="UP000231134"/>
    </source>
</evidence>
<organism evidence="2 3">
    <name type="scientific">Hallerella succinigenes</name>
    <dbReference type="NCBI Taxonomy" id="1896222"/>
    <lineage>
        <taxon>Bacteria</taxon>
        <taxon>Pseudomonadati</taxon>
        <taxon>Fibrobacterota</taxon>
        <taxon>Fibrobacteria</taxon>
        <taxon>Fibrobacterales</taxon>
        <taxon>Fibrobacteraceae</taxon>
        <taxon>Hallerella</taxon>
    </lineage>
</organism>